<evidence type="ECO:0000256" key="5">
    <source>
        <dbReference type="SAM" id="Phobius"/>
    </source>
</evidence>
<evidence type="ECO:0000313" key="9">
    <source>
        <dbReference type="RefSeq" id="XP_012885932.1"/>
    </source>
</evidence>
<keyword evidence="3 5" id="KW-0472">Membrane</keyword>
<evidence type="ECO:0000256" key="1">
    <source>
        <dbReference type="ARBA" id="ARBA00004370"/>
    </source>
</evidence>
<keyword evidence="4" id="KW-0325">Glycoprotein</keyword>
<dbReference type="SUPFAM" id="SSF48726">
    <property type="entry name" value="Immunoglobulin"/>
    <property type="match status" value="2"/>
</dbReference>
<reference evidence="9" key="1">
    <citation type="submission" date="2025-08" db="UniProtKB">
        <authorList>
            <consortium name="RefSeq"/>
        </authorList>
    </citation>
    <scope>IDENTIFICATION</scope>
    <source>
        <tissue evidence="9">Kidney</tissue>
    </source>
</reference>
<dbReference type="GO" id="GO:0016020">
    <property type="term" value="C:membrane"/>
    <property type="evidence" value="ECO:0007669"/>
    <property type="project" value="UniProtKB-SubCell"/>
</dbReference>
<dbReference type="KEGG" id="dord:105996397"/>
<dbReference type="PROSITE" id="PS50835">
    <property type="entry name" value="IG_LIKE"/>
    <property type="match status" value="1"/>
</dbReference>
<evidence type="ECO:0000256" key="3">
    <source>
        <dbReference type="ARBA" id="ARBA00023136"/>
    </source>
</evidence>
<keyword evidence="5" id="KW-0812">Transmembrane</keyword>
<dbReference type="RefSeq" id="XP_012885932.1">
    <property type="nucleotide sequence ID" value="XM_013030478.1"/>
</dbReference>
<dbReference type="InterPro" id="IPR007110">
    <property type="entry name" value="Ig-like_dom"/>
</dbReference>
<name>A0A1S3GD36_DIPOR</name>
<dbReference type="Gene3D" id="2.60.40.10">
    <property type="entry name" value="Immunoglobulins"/>
    <property type="match status" value="2"/>
</dbReference>
<evidence type="ECO:0000259" key="7">
    <source>
        <dbReference type="PROSITE" id="PS50835"/>
    </source>
</evidence>
<gene>
    <name evidence="9" type="primary">LOC105996397</name>
</gene>
<dbReference type="GeneID" id="105996397"/>
<protein>
    <submittedName>
        <fullName evidence="9">T-lymphocyte surface antigen Ly-9-like</fullName>
    </submittedName>
</protein>
<feature type="chain" id="PRO_5010244521" evidence="6">
    <location>
        <begin position="33"/>
        <end position="343"/>
    </location>
</feature>
<keyword evidence="2 6" id="KW-0732">Signal</keyword>
<dbReference type="PANTHER" id="PTHR12080">
    <property type="entry name" value="SIGNALING LYMPHOCYTIC ACTIVATION MOLECULE"/>
    <property type="match status" value="1"/>
</dbReference>
<dbReference type="OrthoDB" id="9835793at2759"/>
<dbReference type="InterPro" id="IPR015631">
    <property type="entry name" value="CD2/SLAM_rcpt"/>
</dbReference>
<dbReference type="InParanoid" id="A0A1S3GD36"/>
<evidence type="ECO:0000313" key="8">
    <source>
        <dbReference type="Proteomes" id="UP000081671"/>
    </source>
</evidence>
<keyword evidence="5" id="KW-1133">Transmembrane helix</keyword>
<evidence type="ECO:0000256" key="4">
    <source>
        <dbReference type="ARBA" id="ARBA00023180"/>
    </source>
</evidence>
<keyword evidence="8" id="KW-1185">Reference proteome</keyword>
<accession>A0A1S3GD36</accession>
<organism evidence="8 9">
    <name type="scientific">Dipodomys ordii</name>
    <name type="common">Ord's kangaroo rat</name>
    <dbReference type="NCBI Taxonomy" id="10020"/>
    <lineage>
        <taxon>Eukaryota</taxon>
        <taxon>Metazoa</taxon>
        <taxon>Chordata</taxon>
        <taxon>Craniata</taxon>
        <taxon>Vertebrata</taxon>
        <taxon>Euteleostomi</taxon>
        <taxon>Mammalia</taxon>
        <taxon>Eutheria</taxon>
        <taxon>Euarchontoglires</taxon>
        <taxon>Glires</taxon>
        <taxon>Rodentia</taxon>
        <taxon>Castorimorpha</taxon>
        <taxon>Heteromyidae</taxon>
        <taxon>Dipodomyinae</taxon>
        <taxon>Dipodomys</taxon>
    </lineage>
</organism>
<dbReference type="InterPro" id="IPR013783">
    <property type="entry name" value="Ig-like_fold"/>
</dbReference>
<dbReference type="PANTHER" id="PTHR12080:SF121">
    <property type="entry name" value="IG-LIKE DOMAIN-CONTAINING PROTEIN-RELATED"/>
    <property type="match status" value="1"/>
</dbReference>
<feature type="signal peptide" evidence="6">
    <location>
        <begin position="1"/>
        <end position="32"/>
    </location>
</feature>
<dbReference type="Proteomes" id="UP000081671">
    <property type="component" value="Unplaced"/>
</dbReference>
<dbReference type="AlphaFoldDB" id="A0A1S3GD36"/>
<feature type="domain" description="Ig-like" evidence="7">
    <location>
        <begin position="145"/>
        <end position="229"/>
    </location>
</feature>
<evidence type="ECO:0000256" key="6">
    <source>
        <dbReference type="SAM" id="SignalP"/>
    </source>
</evidence>
<comment type="subcellular location">
    <subcellularLocation>
        <location evidence="1">Membrane</location>
    </subcellularLocation>
</comment>
<proteinExistence type="predicted"/>
<sequence>MALSGRRSCWLSLQVLLLRVFLFVGFQTVIEASSSCTLNRTVGASIQLPLKYPLGPNIQRVAWSWNPENERRLIVIWNPNNSNPQWYDFEDKYKNRFSVTKEFFLSIKDLSTEMSTVYTGEIQWNSGMIKNEDFKLCVYEPVFYPQILVHSLTSTSGWCNVSLECWIPGTTENVTVTWLNQSFSGELGQRGTLAAAPNSRNLSLSLSRSQLNGHLICVVSNPADQKNVTLDLSICPQMAQGSHWNKWIGLVAVVLLVILGIGLWIWKRKKTETGKAMRGCTAAPQVLLTEDTADDQKSGLAVPELYAEINLLADRKEDSERSRGHGQVPQVHTAYACIQEPRP</sequence>
<feature type="transmembrane region" description="Helical" evidence="5">
    <location>
        <begin position="247"/>
        <end position="266"/>
    </location>
</feature>
<dbReference type="InterPro" id="IPR036179">
    <property type="entry name" value="Ig-like_dom_sf"/>
</dbReference>
<evidence type="ECO:0000256" key="2">
    <source>
        <dbReference type="ARBA" id="ARBA00022729"/>
    </source>
</evidence>